<dbReference type="OrthoDB" id="4814070at2"/>
<dbReference type="Proteomes" id="UP000321720">
    <property type="component" value="Unassembled WGS sequence"/>
</dbReference>
<evidence type="ECO:0000313" key="3">
    <source>
        <dbReference type="EMBL" id="GEL95723.1"/>
    </source>
</evidence>
<dbReference type="AlphaFoldDB" id="A0A511JDC7"/>
<evidence type="ECO:0000313" key="4">
    <source>
        <dbReference type="Proteomes" id="UP000321720"/>
    </source>
</evidence>
<keyword evidence="2" id="KW-0472">Membrane</keyword>
<dbReference type="EMBL" id="BJWG01000011">
    <property type="protein sequence ID" value="GEL95723.1"/>
    <property type="molecule type" value="Genomic_DNA"/>
</dbReference>
<protein>
    <submittedName>
        <fullName evidence="3">Uncharacterized protein</fullName>
    </submittedName>
</protein>
<feature type="region of interest" description="Disordered" evidence="1">
    <location>
        <begin position="69"/>
        <end position="105"/>
    </location>
</feature>
<reference evidence="3 4" key="1">
    <citation type="submission" date="2019-07" db="EMBL/GenBank/DDBJ databases">
        <title>Whole genome shotgun sequence of Cellulomonas composti NBRC 100758.</title>
        <authorList>
            <person name="Hosoyama A."/>
            <person name="Uohara A."/>
            <person name="Ohji S."/>
            <person name="Ichikawa N."/>
        </authorList>
    </citation>
    <scope>NUCLEOTIDE SEQUENCE [LARGE SCALE GENOMIC DNA]</scope>
    <source>
        <strain evidence="3 4">NBRC 100758</strain>
    </source>
</reference>
<accession>A0A511JDC7</accession>
<proteinExistence type="predicted"/>
<evidence type="ECO:0000256" key="2">
    <source>
        <dbReference type="SAM" id="Phobius"/>
    </source>
</evidence>
<organism evidence="3 4">
    <name type="scientific">Cellulomonas composti</name>
    <dbReference type="NCBI Taxonomy" id="266130"/>
    <lineage>
        <taxon>Bacteria</taxon>
        <taxon>Bacillati</taxon>
        <taxon>Actinomycetota</taxon>
        <taxon>Actinomycetes</taxon>
        <taxon>Micrococcales</taxon>
        <taxon>Cellulomonadaceae</taxon>
        <taxon>Cellulomonas</taxon>
    </lineage>
</organism>
<keyword evidence="4" id="KW-1185">Reference proteome</keyword>
<feature type="transmembrane region" description="Helical" evidence="2">
    <location>
        <begin position="42"/>
        <end position="63"/>
    </location>
</feature>
<comment type="caution">
    <text evidence="3">The sequence shown here is derived from an EMBL/GenBank/DDBJ whole genome shotgun (WGS) entry which is preliminary data.</text>
</comment>
<name>A0A511JDC7_9CELL</name>
<dbReference type="RefSeq" id="WP_146843361.1">
    <property type="nucleotide sequence ID" value="NZ_BJWG01000011.1"/>
</dbReference>
<gene>
    <name evidence="3" type="ORF">CCO02nite_23810</name>
</gene>
<evidence type="ECO:0000256" key="1">
    <source>
        <dbReference type="SAM" id="MobiDB-lite"/>
    </source>
</evidence>
<feature type="compositionally biased region" description="Pro residues" evidence="1">
    <location>
        <begin position="85"/>
        <end position="101"/>
    </location>
</feature>
<keyword evidence="2" id="KW-1133">Transmembrane helix</keyword>
<sequence length="455" mass="47925">MNLDELLSRAYDELTGGTDAIDERALTRVRGVTRRARLRRHAVTSVGAVAAVGVLGVGAAYALGRGDAAPVPPATQTPTTAPSSDPTPTPTPAPSLAPTPQGPVERAAEIDDASVLARLAAPRTGETWHDPVRDDTARAALLAPGTSGWTVYAVGARGAASVYLVVEDATAHGSTAPFLYRGALLVERDEDGARAVRCPSARTGDPCVTPDELGVLADDVEPDDATFYDSLTLPATIDAGPGWSFRTASTRELPYAPAYGLPLQFGQPDATWDVVDLGPLALVLTDETPDAVEGVEPVEGLRSHRYAVRLPFGTLVVLEGADQPNAAFDAITWDDGVLRADDQRPYSAAPGAFTCDSLQLSTQADFDAGTWRAAGTTAEGQQVYLPVAGGNDVSRAVREYQSSLSWGEDLGGGSYRYPTDEDFLAANALWALQGPDGTWQLRLRYDAQSAVFECS</sequence>
<keyword evidence="2" id="KW-0812">Transmembrane</keyword>